<dbReference type="InterPro" id="IPR003439">
    <property type="entry name" value="ABC_transporter-like_ATP-bd"/>
</dbReference>
<gene>
    <name evidence="6" type="ORF">ACFQ11_29735</name>
</gene>
<dbReference type="PANTHER" id="PTHR43335:SF4">
    <property type="entry name" value="ABC TRANSPORTER, ATP-BINDING PROTEIN"/>
    <property type="match status" value="1"/>
</dbReference>
<proteinExistence type="inferred from homology"/>
<protein>
    <submittedName>
        <fullName evidence="6">ATP-binding cassette domain-containing protein</fullName>
    </submittedName>
</protein>
<dbReference type="SMART" id="SM00382">
    <property type="entry name" value="AAA"/>
    <property type="match status" value="1"/>
</dbReference>
<dbReference type="PROSITE" id="PS50893">
    <property type="entry name" value="ABC_TRANSPORTER_2"/>
    <property type="match status" value="1"/>
</dbReference>
<dbReference type="InterPro" id="IPR017871">
    <property type="entry name" value="ABC_transporter-like_CS"/>
</dbReference>
<dbReference type="Gene3D" id="3.40.50.300">
    <property type="entry name" value="P-loop containing nucleotide triphosphate hydrolases"/>
    <property type="match status" value="1"/>
</dbReference>
<evidence type="ECO:0000256" key="1">
    <source>
        <dbReference type="ARBA" id="ARBA00005417"/>
    </source>
</evidence>
<name>A0ABW3EYD5_9ACTN</name>
<keyword evidence="2" id="KW-0813">Transport</keyword>
<dbReference type="Pfam" id="PF00005">
    <property type="entry name" value="ABC_tran"/>
    <property type="match status" value="1"/>
</dbReference>
<dbReference type="PROSITE" id="PS00211">
    <property type="entry name" value="ABC_TRANSPORTER_1"/>
    <property type="match status" value="1"/>
</dbReference>
<dbReference type="Proteomes" id="UP001596972">
    <property type="component" value="Unassembled WGS sequence"/>
</dbReference>
<evidence type="ECO:0000256" key="3">
    <source>
        <dbReference type="ARBA" id="ARBA00022741"/>
    </source>
</evidence>
<sequence length="313" mass="32311">MITVRGLTKRYGDRIAVDGLTMDVAAGRVTGFLGPNGAGKSTTMRMILGLDRPTAGAALIGGRAYRDLRHPLREVGALLDARAVHPGRSARRHLLAMAASNGVPARRVGEVLAAVGLEAVAGRRAGTFSLGMSQRLGIAGALLGDPGVLLFDEPVNGLDPDGVLWVRRLMRSLAAEGRTVFVSSHLMSEMQLTADRLVVIGRGRLLADAPVAEVIAGSSRNAVRVRGPHAGELAARLAARLGPEGARVRPGDGGALLVSGVTAEQVGTAAHAAGLPLFELTSVQASLEEAYMELTGSSVEYDAAGPVAEGTGR</sequence>
<evidence type="ECO:0000313" key="6">
    <source>
        <dbReference type="EMBL" id="MFD0904599.1"/>
    </source>
</evidence>
<dbReference type="PANTHER" id="PTHR43335">
    <property type="entry name" value="ABC TRANSPORTER, ATP-BINDING PROTEIN"/>
    <property type="match status" value="1"/>
</dbReference>
<dbReference type="GO" id="GO:0005524">
    <property type="term" value="F:ATP binding"/>
    <property type="evidence" value="ECO:0007669"/>
    <property type="project" value="UniProtKB-KW"/>
</dbReference>
<dbReference type="EMBL" id="JBHTJA010000091">
    <property type="protein sequence ID" value="MFD0904599.1"/>
    <property type="molecule type" value="Genomic_DNA"/>
</dbReference>
<keyword evidence="7" id="KW-1185">Reference proteome</keyword>
<feature type="domain" description="ABC transporter" evidence="5">
    <location>
        <begin position="2"/>
        <end position="227"/>
    </location>
</feature>
<accession>A0ABW3EYD5</accession>
<reference evidence="7" key="1">
    <citation type="journal article" date="2019" name="Int. J. Syst. Evol. Microbiol.">
        <title>The Global Catalogue of Microorganisms (GCM) 10K type strain sequencing project: providing services to taxonomists for standard genome sequencing and annotation.</title>
        <authorList>
            <consortium name="The Broad Institute Genomics Platform"/>
            <consortium name="The Broad Institute Genome Sequencing Center for Infectious Disease"/>
            <person name="Wu L."/>
            <person name="Ma J."/>
        </authorList>
    </citation>
    <scope>NUCLEOTIDE SEQUENCE [LARGE SCALE GENOMIC DNA]</scope>
    <source>
        <strain evidence="7">JCM 31202</strain>
    </source>
</reference>
<keyword evidence="3" id="KW-0547">Nucleotide-binding</keyword>
<dbReference type="RefSeq" id="WP_378304628.1">
    <property type="nucleotide sequence ID" value="NZ_JBHTJA010000091.1"/>
</dbReference>
<evidence type="ECO:0000256" key="4">
    <source>
        <dbReference type="ARBA" id="ARBA00022840"/>
    </source>
</evidence>
<organism evidence="6 7">
    <name type="scientific">Actinomadura sediminis</name>
    <dbReference type="NCBI Taxonomy" id="1038904"/>
    <lineage>
        <taxon>Bacteria</taxon>
        <taxon>Bacillati</taxon>
        <taxon>Actinomycetota</taxon>
        <taxon>Actinomycetes</taxon>
        <taxon>Streptosporangiales</taxon>
        <taxon>Thermomonosporaceae</taxon>
        <taxon>Actinomadura</taxon>
    </lineage>
</organism>
<keyword evidence="4 6" id="KW-0067">ATP-binding</keyword>
<dbReference type="InterPro" id="IPR003593">
    <property type="entry name" value="AAA+_ATPase"/>
</dbReference>
<dbReference type="InterPro" id="IPR027417">
    <property type="entry name" value="P-loop_NTPase"/>
</dbReference>
<dbReference type="SUPFAM" id="SSF52540">
    <property type="entry name" value="P-loop containing nucleoside triphosphate hydrolases"/>
    <property type="match status" value="1"/>
</dbReference>
<comment type="similarity">
    <text evidence="1">Belongs to the ABC transporter superfamily.</text>
</comment>
<evidence type="ECO:0000259" key="5">
    <source>
        <dbReference type="PROSITE" id="PS50893"/>
    </source>
</evidence>
<comment type="caution">
    <text evidence="6">The sequence shown here is derived from an EMBL/GenBank/DDBJ whole genome shotgun (WGS) entry which is preliminary data.</text>
</comment>
<evidence type="ECO:0000256" key="2">
    <source>
        <dbReference type="ARBA" id="ARBA00022448"/>
    </source>
</evidence>
<evidence type="ECO:0000313" key="7">
    <source>
        <dbReference type="Proteomes" id="UP001596972"/>
    </source>
</evidence>